<dbReference type="InParanoid" id="E5R3I9"/>
<proteinExistence type="predicted"/>
<dbReference type="PANTHER" id="PTHR46116:SF39">
    <property type="entry name" value="BACULOVIRAL IAP REPEAT-CONTAINING PROTEIN 6"/>
    <property type="match status" value="1"/>
</dbReference>
<keyword evidence="2" id="KW-0833">Ubl conjugation pathway</keyword>
<dbReference type="STRING" id="535722.E5R3I9"/>
<feature type="compositionally biased region" description="Low complexity" evidence="3">
    <location>
        <begin position="21"/>
        <end position="30"/>
    </location>
</feature>
<keyword evidence="1" id="KW-0808">Transferase</keyword>
<dbReference type="SMART" id="SM00212">
    <property type="entry name" value="UBCc"/>
    <property type="match status" value="1"/>
</dbReference>
<dbReference type="InterPro" id="IPR000608">
    <property type="entry name" value="UBC"/>
</dbReference>
<dbReference type="PROSITE" id="PS50127">
    <property type="entry name" value="UBC_2"/>
    <property type="match status" value="1"/>
</dbReference>
<dbReference type="Proteomes" id="UP000002669">
    <property type="component" value="Unassembled WGS sequence"/>
</dbReference>
<feature type="compositionally biased region" description="Polar residues" evidence="3">
    <location>
        <begin position="180"/>
        <end position="194"/>
    </location>
</feature>
<sequence length="682" mass="76481">MSFLKGTIFRRRGGNGKNDDPPGNNDKNNPLENQYRVATGGGGKESAPTALKEHPEDIKQNIDAVRSFLAARLAIRCYSCASNITENFSVRDWVRRWSEGAQGNPAKGCYLCAATCSSCKDLTCLGCGNKVRKSKNPLEIDGYYIDWCCRDGRLFGIWLLLARYDCVEIRWQASSPTTESKQSLARVSHSPNNRKTQDARGIGYADDRTGHYNPFATFFYDGPGFPPVYSNRPLQFHGSGEKEDEFVGKVFDFVARMIPGSRNKNLPAELHAMLQLGLLLDKVADLLRNDSLDDVTKRSHVYKAAFGLVSKLSSHTELIDLVKCARYYKQQTPGLEILSLPKLHQHGSPPLILGEKIASVGERLKQLARQSSIVLESAESQDLYTRSGENLLFCCESILSLYTIISADQDSSEIRSRVSPQEKWESFHQEHGVSRNEGIFDRTHAYYSKAIAMTYSSPGRIKRLVTELANMSTSLPIGIFVKISESRPDVMKCLIMGPPDSPYGYALFDFDLFCTSAYPNQPSQVHCRTAVGKTINPNLHPDGKVCLSLLGTWRDGDAAAQCQPGKSTILSVLISIQAMIFTEDPWRNEPAYTSAVGTMADIRAQRYVQKIQPQIVTAGMLNWLTQPRHRHGIWQREIRAHFKYNKSNILAKVDKWEKESPVLKFRGIVQELKLAIEDINRH</sequence>
<dbReference type="HOGENOM" id="CLU_027204_0_0_1"/>
<dbReference type="InterPro" id="IPR016135">
    <property type="entry name" value="UBQ-conjugating_enzyme/RWD"/>
</dbReference>
<evidence type="ECO:0000313" key="5">
    <source>
        <dbReference type="EMBL" id="EFQ98788.1"/>
    </source>
</evidence>
<dbReference type="RefSeq" id="XP_003177740.1">
    <property type="nucleotide sequence ID" value="XM_003177692.1"/>
</dbReference>
<dbReference type="GeneID" id="10033075"/>
<protein>
    <submittedName>
        <fullName evidence="5">Ubiquitin-conjugating enzyme family protein</fullName>
    </submittedName>
</protein>
<feature type="domain" description="UBC core" evidence="4">
    <location>
        <begin position="459"/>
        <end position="620"/>
    </location>
</feature>
<dbReference type="eggNOG" id="KOG0895">
    <property type="taxonomic scope" value="Eukaryota"/>
</dbReference>
<evidence type="ECO:0000256" key="3">
    <source>
        <dbReference type="SAM" id="MobiDB-lite"/>
    </source>
</evidence>
<evidence type="ECO:0000259" key="4">
    <source>
        <dbReference type="PROSITE" id="PS50127"/>
    </source>
</evidence>
<dbReference type="VEuPathDB" id="FungiDB:MGYG_01804"/>
<gene>
    <name evidence="5" type="ORF">MGYG_01804</name>
</gene>
<feature type="region of interest" description="Disordered" evidence="3">
    <location>
        <begin position="10"/>
        <end position="51"/>
    </location>
</feature>
<dbReference type="OMA" id="WRNEPAY"/>
<dbReference type="EMBL" id="DS989822">
    <property type="protein sequence ID" value="EFQ98788.1"/>
    <property type="molecule type" value="Genomic_DNA"/>
</dbReference>
<feature type="region of interest" description="Disordered" evidence="3">
    <location>
        <begin position="180"/>
        <end position="201"/>
    </location>
</feature>
<evidence type="ECO:0000313" key="6">
    <source>
        <dbReference type="Proteomes" id="UP000002669"/>
    </source>
</evidence>
<organism evidence="6">
    <name type="scientific">Arthroderma gypseum (strain ATCC MYA-4604 / CBS 118893)</name>
    <name type="common">Microsporum gypseum</name>
    <dbReference type="NCBI Taxonomy" id="535722"/>
    <lineage>
        <taxon>Eukaryota</taxon>
        <taxon>Fungi</taxon>
        <taxon>Dikarya</taxon>
        <taxon>Ascomycota</taxon>
        <taxon>Pezizomycotina</taxon>
        <taxon>Eurotiomycetes</taxon>
        <taxon>Eurotiomycetidae</taxon>
        <taxon>Onygenales</taxon>
        <taxon>Arthrodermataceae</taxon>
        <taxon>Nannizzia</taxon>
    </lineage>
</organism>
<reference evidence="6" key="1">
    <citation type="journal article" date="2012" name="MBio">
        <title>Comparative genome analysis of Trichophyton rubrum and related dermatophytes reveals candidate genes involved in infection.</title>
        <authorList>
            <person name="Martinez D.A."/>
            <person name="Oliver B.G."/>
            <person name="Graeser Y."/>
            <person name="Goldberg J.M."/>
            <person name="Li W."/>
            <person name="Martinez-Rossi N.M."/>
            <person name="Monod M."/>
            <person name="Shelest E."/>
            <person name="Barton R.C."/>
            <person name="Birch E."/>
            <person name="Brakhage A.A."/>
            <person name="Chen Z."/>
            <person name="Gurr S.J."/>
            <person name="Heiman D."/>
            <person name="Heitman J."/>
            <person name="Kosti I."/>
            <person name="Rossi A."/>
            <person name="Saif S."/>
            <person name="Samalova M."/>
            <person name="Saunders C.W."/>
            <person name="Shea T."/>
            <person name="Summerbell R.C."/>
            <person name="Xu J."/>
            <person name="Young S."/>
            <person name="Zeng Q."/>
            <person name="Birren B.W."/>
            <person name="Cuomo C.A."/>
            <person name="White T.C."/>
        </authorList>
    </citation>
    <scope>NUCLEOTIDE SEQUENCE [LARGE SCALE GENOMIC DNA]</scope>
    <source>
        <strain evidence="6">ATCC MYA-4604 / CBS 118893</strain>
    </source>
</reference>
<keyword evidence="6" id="KW-1185">Reference proteome</keyword>
<dbReference type="Pfam" id="PF00179">
    <property type="entry name" value="UQ_con"/>
    <property type="match status" value="1"/>
</dbReference>
<evidence type="ECO:0000256" key="1">
    <source>
        <dbReference type="ARBA" id="ARBA00022679"/>
    </source>
</evidence>
<dbReference type="SUPFAM" id="SSF54495">
    <property type="entry name" value="UBC-like"/>
    <property type="match status" value="1"/>
</dbReference>
<dbReference type="OrthoDB" id="4172231at2759"/>
<dbReference type="AlphaFoldDB" id="E5R3I9"/>
<dbReference type="PANTHER" id="PTHR46116">
    <property type="entry name" value="(E3-INDEPENDENT) E2 UBIQUITIN-CONJUGATING ENZYME"/>
    <property type="match status" value="1"/>
</dbReference>
<accession>E5R3I9</accession>
<dbReference type="Gene3D" id="3.10.110.10">
    <property type="entry name" value="Ubiquitin Conjugating Enzyme"/>
    <property type="match status" value="1"/>
</dbReference>
<name>E5R3I9_ARTGP</name>
<evidence type="ECO:0000256" key="2">
    <source>
        <dbReference type="ARBA" id="ARBA00022786"/>
    </source>
</evidence>
<dbReference type="GO" id="GO:0016740">
    <property type="term" value="F:transferase activity"/>
    <property type="evidence" value="ECO:0007669"/>
    <property type="project" value="UniProtKB-KW"/>
</dbReference>